<comment type="caution">
    <text evidence="1">The sequence shown here is derived from an EMBL/GenBank/DDBJ whole genome shotgun (WGS) entry which is preliminary data.</text>
</comment>
<dbReference type="EMBL" id="LAZR01041291">
    <property type="protein sequence ID" value="KKL12356.1"/>
    <property type="molecule type" value="Genomic_DNA"/>
</dbReference>
<reference evidence="1" key="1">
    <citation type="journal article" date="2015" name="Nature">
        <title>Complex archaea that bridge the gap between prokaryotes and eukaryotes.</title>
        <authorList>
            <person name="Spang A."/>
            <person name="Saw J.H."/>
            <person name="Jorgensen S.L."/>
            <person name="Zaremba-Niedzwiedzka K."/>
            <person name="Martijn J."/>
            <person name="Lind A.E."/>
            <person name="van Eijk R."/>
            <person name="Schleper C."/>
            <person name="Guy L."/>
            <person name="Ettema T.J."/>
        </authorList>
    </citation>
    <scope>NUCLEOTIDE SEQUENCE</scope>
</reference>
<dbReference type="AlphaFoldDB" id="A0A0F9D3J3"/>
<sequence length="155" mass="17952">MVESIQHTRWAHKCPCGKKVNWRKVYCAACIKEYSPRGDFILRTEQRRLNRRKLLGVGHLNGPFLLLSRSGSTQEMMCIACGKIMVVTNTDNGNLKHQCFWYGIGYAGQYRKIHCLMCRTPKVRVHFAQLPRGERKIRSRICVTCLRKNKIILSA</sequence>
<accession>A0A0F9D3J3</accession>
<gene>
    <name evidence="1" type="ORF">LCGC14_2536600</name>
</gene>
<protein>
    <submittedName>
        <fullName evidence="1">Uncharacterized protein</fullName>
    </submittedName>
</protein>
<organism evidence="1">
    <name type="scientific">marine sediment metagenome</name>
    <dbReference type="NCBI Taxonomy" id="412755"/>
    <lineage>
        <taxon>unclassified sequences</taxon>
        <taxon>metagenomes</taxon>
        <taxon>ecological metagenomes</taxon>
    </lineage>
</organism>
<proteinExistence type="predicted"/>
<name>A0A0F9D3J3_9ZZZZ</name>
<evidence type="ECO:0000313" key="1">
    <source>
        <dbReference type="EMBL" id="KKL12356.1"/>
    </source>
</evidence>